<keyword evidence="2 11" id="KW-0575">Peroxidase</keyword>
<organism evidence="11 12">
    <name type="scientific">Dyadobacter koreensis</name>
    <dbReference type="NCBI Taxonomy" id="408657"/>
    <lineage>
        <taxon>Bacteria</taxon>
        <taxon>Pseudomonadati</taxon>
        <taxon>Bacteroidota</taxon>
        <taxon>Cytophagia</taxon>
        <taxon>Cytophagales</taxon>
        <taxon>Spirosomataceae</taxon>
        <taxon>Dyadobacter</taxon>
    </lineage>
</organism>
<evidence type="ECO:0000256" key="8">
    <source>
        <dbReference type="ARBA" id="ARBA00025737"/>
    </source>
</evidence>
<evidence type="ECO:0000256" key="4">
    <source>
        <dbReference type="ARBA" id="ARBA00022723"/>
    </source>
</evidence>
<dbReference type="AlphaFoldDB" id="A0A1H6QE28"/>
<dbReference type="GO" id="GO:0005829">
    <property type="term" value="C:cytosol"/>
    <property type="evidence" value="ECO:0007669"/>
    <property type="project" value="TreeGrafter"/>
</dbReference>
<name>A0A1H6QE28_9BACT</name>
<dbReference type="PANTHER" id="PTHR30521:SF4">
    <property type="entry name" value="DEFERROCHELATASE"/>
    <property type="match status" value="1"/>
</dbReference>
<gene>
    <name evidence="11" type="ORF">SAMN04487995_0177</name>
</gene>
<dbReference type="InterPro" id="IPR011008">
    <property type="entry name" value="Dimeric_a/b-barrel"/>
</dbReference>
<evidence type="ECO:0000256" key="2">
    <source>
        <dbReference type="ARBA" id="ARBA00022559"/>
    </source>
</evidence>
<dbReference type="PROSITE" id="PS51404">
    <property type="entry name" value="DYP_PEROXIDASE"/>
    <property type="match status" value="1"/>
</dbReference>
<accession>A0A1H6QE28</accession>
<feature type="domain" description="DyP dimeric alpha+beta barrel" evidence="10">
    <location>
        <begin position="173"/>
        <end position="331"/>
    </location>
</feature>
<dbReference type="NCBIfam" id="TIGR01413">
    <property type="entry name" value="Dyp_perox_fam"/>
    <property type="match status" value="1"/>
</dbReference>
<dbReference type="Pfam" id="PF21105">
    <property type="entry name" value="DyP_N"/>
    <property type="match status" value="1"/>
</dbReference>
<evidence type="ECO:0000256" key="6">
    <source>
        <dbReference type="ARBA" id="ARBA00023002"/>
    </source>
</evidence>
<dbReference type="EMBL" id="FNXY01000001">
    <property type="protein sequence ID" value="SEI37760.1"/>
    <property type="molecule type" value="Genomic_DNA"/>
</dbReference>
<evidence type="ECO:0000256" key="3">
    <source>
        <dbReference type="ARBA" id="ARBA00022617"/>
    </source>
</evidence>
<dbReference type="GO" id="GO:0004601">
    <property type="term" value="F:peroxidase activity"/>
    <property type="evidence" value="ECO:0007669"/>
    <property type="project" value="UniProtKB-KW"/>
</dbReference>
<evidence type="ECO:0000259" key="9">
    <source>
        <dbReference type="Pfam" id="PF20628"/>
    </source>
</evidence>
<keyword evidence="7" id="KW-0408">Iron</keyword>
<reference evidence="11 12" key="1">
    <citation type="submission" date="2016-10" db="EMBL/GenBank/DDBJ databases">
        <authorList>
            <person name="de Groot N.N."/>
        </authorList>
    </citation>
    <scope>NUCLEOTIDE SEQUENCE [LARGE SCALE GENOMIC DNA]</scope>
    <source>
        <strain evidence="11 12">DSM 19938</strain>
    </source>
</reference>
<dbReference type="SUPFAM" id="SSF54909">
    <property type="entry name" value="Dimeric alpha+beta barrel"/>
    <property type="match status" value="1"/>
</dbReference>
<dbReference type="Proteomes" id="UP000199532">
    <property type="component" value="Unassembled WGS sequence"/>
</dbReference>
<keyword evidence="5" id="KW-0732">Signal</keyword>
<evidence type="ECO:0000313" key="11">
    <source>
        <dbReference type="EMBL" id="SEI37760.1"/>
    </source>
</evidence>
<sequence length="629" mass="70813">MKTHDFLICAFHGDVTVYVAEVLKVLPESFECRFVHSESRYTFSLNTWAVLKTTGAFRVGTLLTSHELYTPALGPLLLNSFVSVTFANGKSYLGRLIAQHPHVVRFLHKGLPIYVFENNKIISSGGIYPKGQSIININPFELANQQPKDNGAPDLSQKGISYNGSAFQRIASEIQGNIVKSHGRDHSSHILFRFNPQKQEDAKAFISEFAVTKLTSAWKQKQDSDKITTEKKLATQENRNPKLEALQTMFISLLLSAEGYQYLNLDLAGFEQDFRSGMKNANLSSTQMFDRPAQSWETTYQNEIHGMILVAWGAEDRTKLDIETDNITARLRKNNLASVLGIEKGDGQKNANGDHVEHFGYVDGISQPKFFNEELSELKEQGVDTLRWNPLMPLDLVLTRDPLSENLFSYGSYFVFRKLQQHTQAFREAVIKLAGELFTNPTSDDMDWAGAMIVGRFKNGVPLTLSNSNKEIDGIAVRNETVGKINDFDYSRDADGSRCPLHAHVRKTNPRTAGNEQEKRHMMARRGISYKQQTGRQTEVGLLFMSFQSSIFQQFQHQQEVFANDHTQGKDPVIGQGDFENSNQRYAPVYGNKASLVSAKPFHGFVTLKGGEYFFAPSMQFLRSIGQNS</sequence>
<evidence type="ECO:0000256" key="5">
    <source>
        <dbReference type="ARBA" id="ARBA00022729"/>
    </source>
</evidence>
<keyword evidence="4" id="KW-0479">Metal-binding</keyword>
<dbReference type="InterPro" id="IPR048328">
    <property type="entry name" value="Dyp_perox_C"/>
</dbReference>
<dbReference type="PANTHER" id="PTHR30521">
    <property type="entry name" value="DEFERROCHELATASE/PEROXIDASE"/>
    <property type="match status" value="1"/>
</dbReference>
<keyword evidence="3" id="KW-0349">Heme</keyword>
<proteinExistence type="inferred from homology"/>
<dbReference type="RefSeq" id="WP_090330874.1">
    <property type="nucleotide sequence ID" value="NZ_FNXY01000001.1"/>
</dbReference>
<feature type="domain" description="Dyp-type peroxidase C-terminal" evidence="9">
    <location>
        <begin position="408"/>
        <end position="565"/>
    </location>
</feature>
<dbReference type="InterPro" id="IPR006314">
    <property type="entry name" value="Dyp_peroxidase"/>
</dbReference>
<dbReference type="InterPro" id="IPR049509">
    <property type="entry name" value="DyP_N"/>
</dbReference>
<dbReference type="GO" id="GO:0046872">
    <property type="term" value="F:metal ion binding"/>
    <property type="evidence" value="ECO:0007669"/>
    <property type="project" value="UniProtKB-KW"/>
</dbReference>
<keyword evidence="6" id="KW-0560">Oxidoreductase</keyword>
<dbReference type="GO" id="GO:0020037">
    <property type="term" value="F:heme binding"/>
    <property type="evidence" value="ECO:0007669"/>
    <property type="project" value="InterPro"/>
</dbReference>
<keyword evidence="12" id="KW-1185">Reference proteome</keyword>
<protein>
    <submittedName>
        <fullName evidence="11">Dyp-type peroxidase family</fullName>
    </submittedName>
</protein>
<evidence type="ECO:0000259" key="10">
    <source>
        <dbReference type="Pfam" id="PF21105"/>
    </source>
</evidence>
<comment type="similarity">
    <text evidence="8">Belongs to the DyP-type peroxidase family.</text>
</comment>
<evidence type="ECO:0000313" key="12">
    <source>
        <dbReference type="Proteomes" id="UP000199532"/>
    </source>
</evidence>
<comment type="cofactor">
    <cofactor evidence="1">
        <name>heme b</name>
        <dbReference type="ChEBI" id="CHEBI:60344"/>
    </cofactor>
</comment>
<dbReference type="Pfam" id="PF20628">
    <property type="entry name" value="Dyp_perox_C"/>
    <property type="match status" value="1"/>
</dbReference>
<dbReference type="STRING" id="408657.SAMN04487995_0177"/>
<dbReference type="OrthoDB" id="9781066at2"/>
<evidence type="ECO:0000256" key="1">
    <source>
        <dbReference type="ARBA" id="ARBA00001970"/>
    </source>
</evidence>
<evidence type="ECO:0000256" key="7">
    <source>
        <dbReference type="ARBA" id="ARBA00023004"/>
    </source>
</evidence>